<dbReference type="OrthoDB" id="71754at2"/>
<dbReference type="NCBIfam" id="TIGR03738">
    <property type="entry name" value="PRTRC_C"/>
    <property type="match status" value="1"/>
</dbReference>
<dbReference type="InterPro" id="IPR032866">
    <property type="entry name" value="Prok_Ub"/>
</dbReference>
<dbReference type="Pfam" id="PF14454">
    <property type="entry name" value="Prok_Ub"/>
    <property type="match status" value="1"/>
</dbReference>
<dbReference type="AlphaFoldDB" id="A0A3G8H9Z1"/>
<evidence type="ECO:0000313" key="2">
    <source>
        <dbReference type="Proteomes" id="UP000270411"/>
    </source>
</evidence>
<organism evidence="1 2">
    <name type="scientific">Cupriavidus pauculus</name>
    <dbReference type="NCBI Taxonomy" id="82633"/>
    <lineage>
        <taxon>Bacteria</taxon>
        <taxon>Pseudomonadati</taxon>
        <taxon>Pseudomonadota</taxon>
        <taxon>Betaproteobacteria</taxon>
        <taxon>Burkholderiales</taxon>
        <taxon>Burkholderiaceae</taxon>
        <taxon>Cupriavidus</taxon>
    </lineage>
</organism>
<dbReference type="RefSeq" id="WP_124686824.1">
    <property type="nucleotide sequence ID" value="NZ_CP033971.1"/>
</dbReference>
<reference evidence="2" key="1">
    <citation type="submission" date="2018-11" db="EMBL/GenBank/DDBJ databases">
        <title>FDA dAtabase for Regulatory Grade micrObial Sequences (FDA-ARGOS): Supporting development and validation of Infectious Disease Dx tests.</title>
        <authorList>
            <person name="Goldberg B."/>
            <person name="Campos J."/>
            <person name="Tallon L."/>
            <person name="Sadzewicz L."/>
            <person name="Zhao X."/>
            <person name="Vavikolanu K."/>
            <person name="Mehta A."/>
            <person name="Aluvathingal J."/>
            <person name="Nadendla S."/>
            <person name="Geyer C."/>
            <person name="Nandy P."/>
            <person name="Yan Y."/>
            <person name="Sichtig H."/>
        </authorList>
    </citation>
    <scope>NUCLEOTIDE SEQUENCE [LARGE SCALE GENOMIC DNA]</scope>
    <source>
        <strain evidence="2">FDAARGOS_614</strain>
        <plasmid evidence="2">unnamed2</plasmid>
    </source>
</reference>
<accession>A0A3G8H9Z1</accession>
<geneLocation type="plasmid" evidence="1">
    <name>unnamed2</name>
</geneLocation>
<proteinExistence type="predicted"/>
<dbReference type="EMBL" id="CP033971">
    <property type="protein sequence ID" value="AZG17095.1"/>
    <property type="molecule type" value="Genomic_DNA"/>
</dbReference>
<dbReference type="Proteomes" id="UP000270411">
    <property type="component" value="Plasmid unnamed2"/>
</dbReference>
<dbReference type="InterPro" id="IPR022289">
    <property type="entry name" value="PRTRC_protein-C"/>
</dbReference>
<keyword evidence="1" id="KW-0614">Plasmid</keyword>
<evidence type="ECO:0000313" key="1">
    <source>
        <dbReference type="EMBL" id="AZG17095.1"/>
    </source>
</evidence>
<protein>
    <submittedName>
        <fullName evidence="1">PRTRC system protein C</fullName>
    </submittedName>
</protein>
<sequence>MALEVTKLKREFSYNGMTLPDVSPQFSPDQVRDVYAAQYPELTTAAVDGPEVKDGVARFTFVRAAGAKGAACVNLTS</sequence>
<dbReference type="KEGG" id="cpau:EHF44_26815"/>
<name>A0A3G8H9Z1_9BURK</name>
<gene>
    <name evidence="1" type="ORF">EHF44_26815</name>
</gene>